<dbReference type="InterPro" id="IPR036922">
    <property type="entry name" value="Rieske_2Fe-2S_sf"/>
</dbReference>
<evidence type="ECO:0000259" key="7">
    <source>
        <dbReference type="PROSITE" id="PS51296"/>
    </source>
</evidence>
<sequence>MPASIPPRALTGRLEQAKALDVPAQAIAKKVRQLLAPQGLKEAVSGTRLGHPVHPPLTDLVIGTFTSATLLDLLAPRTGEQAARRLIALGIGAAIPTAVTGSNDWADTELSDATVRRVGLVHAGVNDVALLLYGASWVARWRGKRARGVLLALAGAAVLQAGGYLGGHLSFVRGVGVNQTVFDPGPAEWTAVATASELTDGQPQSVEAAGTPLLVVRNAGVIHAIHDRCSHRGCLLSEGELDGDVVTCSCHGSQFDVRDGAVLRGPAITGQPTFQTRENNGQVEVRIVSRG</sequence>
<evidence type="ECO:0000256" key="5">
    <source>
        <dbReference type="ARBA" id="ARBA00034078"/>
    </source>
</evidence>
<name>A0A1S1NF12_9MYCO</name>
<feature type="domain" description="Rieske" evidence="7">
    <location>
        <begin position="190"/>
        <end position="285"/>
    </location>
</feature>
<evidence type="ECO:0000256" key="6">
    <source>
        <dbReference type="ARBA" id="ARBA00038001"/>
    </source>
</evidence>
<evidence type="ECO:0000256" key="1">
    <source>
        <dbReference type="ARBA" id="ARBA00022714"/>
    </source>
</evidence>
<keyword evidence="9" id="KW-1185">Reference proteome</keyword>
<keyword evidence="1" id="KW-0001">2Fe-2S</keyword>
<comment type="cofactor">
    <cofactor evidence="5">
        <name>[2Fe-2S] cluster</name>
        <dbReference type="ChEBI" id="CHEBI:190135"/>
    </cofactor>
</comment>
<dbReference type="RefSeq" id="WP_071025356.1">
    <property type="nucleotide sequence ID" value="NZ_MLQM01000045.1"/>
</dbReference>
<dbReference type="GO" id="GO:0051537">
    <property type="term" value="F:2 iron, 2 sulfur cluster binding"/>
    <property type="evidence" value="ECO:0007669"/>
    <property type="project" value="UniProtKB-KW"/>
</dbReference>
<dbReference type="Pfam" id="PF09990">
    <property type="entry name" value="DUF2231"/>
    <property type="match status" value="1"/>
</dbReference>
<dbReference type="InterPro" id="IPR017941">
    <property type="entry name" value="Rieske_2Fe-2S"/>
</dbReference>
<keyword evidence="4" id="KW-0411">Iron-sulfur</keyword>
<evidence type="ECO:0000256" key="3">
    <source>
        <dbReference type="ARBA" id="ARBA00023004"/>
    </source>
</evidence>
<dbReference type="EMBL" id="MLQM01000045">
    <property type="protein sequence ID" value="OHV04255.1"/>
    <property type="molecule type" value="Genomic_DNA"/>
</dbReference>
<dbReference type="PANTHER" id="PTHR21496">
    <property type="entry name" value="FERREDOXIN-RELATED"/>
    <property type="match status" value="1"/>
</dbReference>
<dbReference type="CDD" id="cd03528">
    <property type="entry name" value="Rieske_RO_ferredoxin"/>
    <property type="match status" value="1"/>
</dbReference>
<comment type="caution">
    <text evidence="8">The sequence shown here is derived from an EMBL/GenBank/DDBJ whole genome shotgun (WGS) entry which is preliminary data.</text>
</comment>
<dbReference type="Gene3D" id="2.102.10.10">
    <property type="entry name" value="Rieske [2Fe-2S] iron-sulphur domain"/>
    <property type="match status" value="1"/>
</dbReference>
<evidence type="ECO:0000313" key="8">
    <source>
        <dbReference type="EMBL" id="OHV04255.1"/>
    </source>
</evidence>
<evidence type="ECO:0000313" key="9">
    <source>
        <dbReference type="Proteomes" id="UP000179734"/>
    </source>
</evidence>
<proteinExistence type="inferred from homology"/>
<keyword evidence="2" id="KW-0479">Metal-binding</keyword>
<keyword evidence="3" id="KW-0408">Iron</keyword>
<comment type="similarity">
    <text evidence="6">Belongs to the bacterial ring-hydroxylating dioxygenase ferredoxin component family.</text>
</comment>
<evidence type="ECO:0000256" key="4">
    <source>
        <dbReference type="ARBA" id="ARBA00023014"/>
    </source>
</evidence>
<dbReference type="Proteomes" id="UP000179734">
    <property type="component" value="Unassembled WGS sequence"/>
</dbReference>
<dbReference type="PANTHER" id="PTHR21496:SF0">
    <property type="entry name" value="RIESKE DOMAIN-CONTAINING PROTEIN"/>
    <property type="match status" value="1"/>
</dbReference>
<dbReference type="AlphaFoldDB" id="A0A1S1NF12"/>
<organism evidence="8 9">
    <name type="scientific">Mycobacterium talmoniae</name>
    <dbReference type="NCBI Taxonomy" id="1858794"/>
    <lineage>
        <taxon>Bacteria</taxon>
        <taxon>Bacillati</taxon>
        <taxon>Actinomycetota</taxon>
        <taxon>Actinomycetes</taxon>
        <taxon>Mycobacteriales</taxon>
        <taxon>Mycobacteriaceae</taxon>
        <taxon>Mycobacterium</taxon>
    </lineage>
</organism>
<gene>
    <name evidence="8" type="ORF">BKN37_10750</name>
</gene>
<dbReference type="GO" id="GO:0046872">
    <property type="term" value="F:metal ion binding"/>
    <property type="evidence" value="ECO:0007669"/>
    <property type="project" value="UniProtKB-KW"/>
</dbReference>
<dbReference type="SUPFAM" id="SSF50022">
    <property type="entry name" value="ISP domain"/>
    <property type="match status" value="1"/>
</dbReference>
<reference evidence="8 9" key="1">
    <citation type="submission" date="2016-10" db="EMBL/GenBank/DDBJ databases">
        <title>Genome sequence of Mycobacterium talmonii.</title>
        <authorList>
            <person name="Greninger A.L."/>
            <person name="Elliott B."/>
            <person name="Vasireddy S."/>
            <person name="Vasireddy R."/>
        </authorList>
    </citation>
    <scope>NUCLEOTIDE SEQUENCE [LARGE SCALE GENOMIC DNA]</scope>
    <source>
        <strain evidence="9">NE-TNMC-100812</strain>
    </source>
</reference>
<dbReference type="GO" id="GO:0004497">
    <property type="term" value="F:monooxygenase activity"/>
    <property type="evidence" value="ECO:0007669"/>
    <property type="project" value="UniProtKB-ARBA"/>
</dbReference>
<dbReference type="InterPro" id="IPR019251">
    <property type="entry name" value="DUF2231_TM"/>
</dbReference>
<protein>
    <recommendedName>
        <fullName evidence="7">Rieske domain-containing protein</fullName>
    </recommendedName>
</protein>
<evidence type="ECO:0000256" key="2">
    <source>
        <dbReference type="ARBA" id="ARBA00022723"/>
    </source>
</evidence>
<dbReference type="PROSITE" id="PS51296">
    <property type="entry name" value="RIESKE"/>
    <property type="match status" value="1"/>
</dbReference>
<dbReference type="GO" id="GO:0016705">
    <property type="term" value="F:oxidoreductase activity, acting on paired donors, with incorporation or reduction of molecular oxygen"/>
    <property type="evidence" value="ECO:0007669"/>
    <property type="project" value="UniProtKB-ARBA"/>
</dbReference>
<dbReference type="Pfam" id="PF00355">
    <property type="entry name" value="Rieske"/>
    <property type="match status" value="1"/>
</dbReference>
<accession>A0A1S1NF12</accession>